<keyword evidence="9" id="KW-1185">Reference proteome</keyword>
<dbReference type="GO" id="GO:0009401">
    <property type="term" value="P:phosphoenolpyruvate-dependent sugar phosphotransferase system"/>
    <property type="evidence" value="ECO:0007669"/>
    <property type="project" value="InterPro"/>
</dbReference>
<gene>
    <name evidence="8" type="primary">dgaR_1</name>
    <name evidence="8" type="ORF">H0A61_00400</name>
</gene>
<dbReference type="PROSITE" id="PS51096">
    <property type="entry name" value="PTS_EIIA_TYPE_4"/>
    <property type="match status" value="1"/>
</dbReference>
<sequence>MLRKQKVYIALRELCKDITLQDIEEGFPGFDASTVGSKAGVNRNNTSKELNILFTEGRVIKVPGRPVYFIDRNKIEELLGSKIKDEDLRLDSIKELFKRETERAEGIADGRNAFDKIIGAHGSLKIPIEQAKAAVLYPPMGLHTLLIGPTGVGKTTFAEMMYQYAVETGRLRENAPFTIFNCSEYADNPQLLLSQLFGYVKGAFTGADKDKPGLVEKTDGGLLLLDEIHRLTPEGQEMLFLLIDRGIYRRLGETENVRKANILLVGATTENLDSSLLRTFLRRIPMVIKLPSLSERPLSERLRLIKQFFKDEVKRVQVPIRVFKDVIKAFLLYECKGNIGQLRGDIQLTCARGFLEYKTYNRKTIDVDVKLLPDYVYEGLLNSKENRDEIVNLLQLDNKKFYTFSNFAGEDFSTVDDYSISEDLYKEIGKKWNIYTQKGYSQKQIREIINSQIEGYFKKLLNRGVSQAETPGYEELFKVVSPRVVNAVEVALKVAEQKLKREFGRQVIFGLSMHIGTLLERLREGRVCYNTQINQIALNNPREFHAARLVRKVLEEELEIEIPKEEIGFISMFLYAASSKDHHKNKNIGVIVLAHGKNTASSMAEVANSLLGTQHAKAIDMPLDERVEDVLKTTIELVKQINNGKGVLLLVDMGSLVAFAEIITKKTGIKTFAVEMVSTPMVIEAVRKSLLPEMTLEQLVEDIQQISPYIGRLVTENVKNKASIVEPRTIITTCLTGEGTAVKLAELLRKSLPLINEYNIQIRHLNAEKKKDLKIKKEDILAVIGTINLDIPGVPFIPVDEIIIGDGFKRLEKIISGMTVSFKNYQPSEFNVITKILSDTLVFLNPNKAYELVDQSFQYLIESLKVKECRELKIKYIFHNSCMLERVIKGEKLPYKNIDSLKNTKRELYSIIKKAMTVLEENFGVEIPDTEIGYIMDLVDTH</sequence>
<dbReference type="PROSITE" id="PS50045">
    <property type="entry name" value="SIGMA54_INTERACT_4"/>
    <property type="match status" value="1"/>
</dbReference>
<dbReference type="InterPro" id="IPR011608">
    <property type="entry name" value="PRD"/>
</dbReference>
<evidence type="ECO:0000256" key="1">
    <source>
        <dbReference type="ARBA" id="ARBA00022679"/>
    </source>
</evidence>
<dbReference type="PANTHER" id="PTHR32071:SF38">
    <property type="entry name" value="PSP OPERON TRANSCRIPTIONAL ACTIVATOR"/>
    <property type="match status" value="1"/>
</dbReference>
<evidence type="ECO:0000313" key="8">
    <source>
        <dbReference type="EMBL" id="QSQ08080.1"/>
    </source>
</evidence>
<dbReference type="InterPro" id="IPR002078">
    <property type="entry name" value="Sigma_54_int"/>
</dbReference>
<evidence type="ECO:0000259" key="7">
    <source>
        <dbReference type="PROSITE" id="PS51372"/>
    </source>
</evidence>
<dbReference type="PROSITE" id="PS51372">
    <property type="entry name" value="PRD_2"/>
    <property type="match status" value="2"/>
</dbReference>
<dbReference type="SUPFAM" id="SSF53062">
    <property type="entry name" value="PTS system fructose IIA component-like"/>
    <property type="match status" value="1"/>
</dbReference>
<dbReference type="GO" id="GO:0005524">
    <property type="term" value="F:ATP binding"/>
    <property type="evidence" value="ECO:0007669"/>
    <property type="project" value="UniProtKB-KW"/>
</dbReference>
<protein>
    <submittedName>
        <fullName evidence="8">Transcriptional regulatory protein DagR</fullName>
    </submittedName>
</protein>
<feature type="domain" description="PRD" evidence="7">
    <location>
        <begin position="844"/>
        <end position="942"/>
    </location>
</feature>
<dbReference type="InterPro" id="IPR027417">
    <property type="entry name" value="P-loop_NTPase"/>
</dbReference>
<dbReference type="AlphaFoldDB" id="A0A8A0RKB7"/>
<dbReference type="GO" id="GO:0006355">
    <property type="term" value="P:regulation of DNA-templated transcription"/>
    <property type="evidence" value="ECO:0007669"/>
    <property type="project" value="InterPro"/>
</dbReference>
<evidence type="ECO:0000259" key="5">
    <source>
        <dbReference type="PROSITE" id="PS50045"/>
    </source>
</evidence>
<keyword evidence="3" id="KW-0418">Kinase</keyword>
<dbReference type="InterPro" id="IPR036634">
    <property type="entry name" value="PRD_sf"/>
</dbReference>
<dbReference type="KEGG" id="kme:H0A61_00400"/>
<dbReference type="PANTHER" id="PTHR32071">
    <property type="entry name" value="TRANSCRIPTIONAL REGULATORY PROTEIN"/>
    <property type="match status" value="1"/>
</dbReference>
<keyword evidence="1" id="KW-0808">Transferase</keyword>
<dbReference type="InterPro" id="IPR004701">
    <property type="entry name" value="PTS_EIIA_man-typ"/>
</dbReference>
<evidence type="ECO:0000256" key="3">
    <source>
        <dbReference type="ARBA" id="ARBA00022777"/>
    </source>
</evidence>
<dbReference type="Gene3D" id="3.40.50.300">
    <property type="entry name" value="P-loop containing nucleotide triphosphate hydrolases"/>
    <property type="match status" value="1"/>
</dbReference>
<dbReference type="SMART" id="SM00382">
    <property type="entry name" value="AAA"/>
    <property type="match status" value="1"/>
</dbReference>
<dbReference type="Gene3D" id="1.10.1790.10">
    <property type="entry name" value="PRD domain"/>
    <property type="match status" value="2"/>
</dbReference>
<dbReference type="Pfam" id="PF00874">
    <property type="entry name" value="PRD"/>
    <property type="match status" value="2"/>
</dbReference>
<proteinExistence type="predicted"/>
<evidence type="ECO:0000259" key="6">
    <source>
        <dbReference type="PROSITE" id="PS51096"/>
    </source>
</evidence>
<dbReference type="InterPro" id="IPR036662">
    <property type="entry name" value="PTS_EIIA_man-typ_sf"/>
</dbReference>
<dbReference type="Proteomes" id="UP000662904">
    <property type="component" value="Chromosome"/>
</dbReference>
<dbReference type="InterPro" id="IPR003593">
    <property type="entry name" value="AAA+_ATPase"/>
</dbReference>
<dbReference type="CDD" id="cd00006">
    <property type="entry name" value="PTS_IIA_man"/>
    <property type="match status" value="1"/>
</dbReference>
<feature type="domain" description="PRD" evidence="7">
    <location>
        <begin position="479"/>
        <end position="584"/>
    </location>
</feature>
<feature type="domain" description="Sigma-54 factor interaction" evidence="5">
    <location>
        <begin position="117"/>
        <end position="351"/>
    </location>
</feature>
<dbReference type="Pfam" id="PF03610">
    <property type="entry name" value="EIIA-man"/>
    <property type="match status" value="1"/>
</dbReference>
<dbReference type="EMBL" id="CP059066">
    <property type="protein sequence ID" value="QSQ08080.1"/>
    <property type="molecule type" value="Genomic_DNA"/>
</dbReference>
<keyword evidence="4" id="KW-0067">ATP-binding</keyword>
<feature type="domain" description="PTS EIIA type-4" evidence="6">
    <location>
        <begin position="587"/>
        <end position="722"/>
    </location>
</feature>
<dbReference type="SUPFAM" id="SSF52540">
    <property type="entry name" value="P-loop containing nucleoside triphosphate hydrolases"/>
    <property type="match status" value="1"/>
</dbReference>
<keyword evidence="2" id="KW-0547">Nucleotide-binding</keyword>
<dbReference type="Gene3D" id="3.40.50.510">
    <property type="entry name" value="Phosphotransferase system, mannose-type IIA component"/>
    <property type="match status" value="1"/>
</dbReference>
<reference evidence="8" key="1">
    <citation type="submission" date="2020-07" db="EMBL/GenBank/DDBJ databases">
        <title>Koleobacter methoxysyntrophicus gen. nov., sp. nov., a novel anaerobic bacterium isolated from deep subsurface oil field and proposal of Koleobacterales ord. nov. in the phylum Firmicutes.</title>
        <authorList>
            <person name="Sakamoto S."/>
            <person name="Tamaki H."/>
        </authorList>
    </citation>
    <scope>NUCLEOTIDE SEQUENCE</scope>
    <source>
        <strain evidence="8">NRmbB1</strain>
    </source>
</reference>
<accession>A0A8A0RKB7</accession>
<dbReference type="CDD" id="cd00009">
    <property type="entry name" value="AAA"/>
    <property type="match status" value="1"/>
</dbReference>
<dbReference type="GO" id="GO:0016020">
    <property type="term" value="C:membrane"/>
    <property type="evidence" value="ECO:0007669"/>
    <property type="project" value="InterPro"/>
</dbReference>
<dbReference type="InterPro" id="IPR033887">
    <property type="entry name" value="PTS_IIA_man"/>
</dbReference>
<dbReference type="SUPFAM" id="SSF63520">
    <property type="entry name" value="PTS-regulatory domain, PRD"/>
    <property type="match status" value="2"/>
</dbReference>
<dbReference type="GO" id="GO:0016301">
    <property type="term" value="F:kinase activity"/>
    <property type="evidence" value="ECO:0007669"/>
    <property type="project" value="UniProtKB-KW"/>
</dbReference>
<evidence type="ECO:0000313" key="9">
    <source>
        <dbReference type="Proteomes" id="UP000662904"/>
    </source>
</evidence>
<evidence type="ECO:0000256" key="2">
    <source>
        <dbReference type="ARBA" id="ARBA00022741"/>
    </source>
</evidence>
<dbReference type="Pfam" id="PF00158">
    <property type="entry name" value="Sigma54_activat"/>
    <property type="match status" value="1"/>
</dbReference>
<dbReference type="RefSeq" id="WP_206708315.1">
    <property type="nucleotide sequence ID" value="NZ_CP059066.1"/>
</dbReference>
<evidence type="ECO:0000256" key="4">
    <source>
        <dbReference type="ARBA" id="ARBA00022840"/>
    </source>
</evidence>
<name>A0A8A0RKB7_9FIRM</name>
<organism evidence="8 9">
    <name type="scientific">Koleobacter methoxysyntrophicus</name>
    <dbReference type="NCBI Taxonomy" id="2751313"/>
    <lineage>
        <taxon>Bacteria</taxon>
        <taxon>Bacillati</taxon>
        <taxon>Bacillota</taxon>
        <taxon>Clostridia</taxon>
        <taxon>Koleobacterales</taxon>
        <taxon>Koleobacteraceae</taxon>
        <taxon>Koleobacter</taxon>
    </lineage>
</organism>